<dbReference type="PANTHER" id="PTHR36454:SF1">
    <property type="entry name" value="DUF1015 DOMAIN-CONTAINING PROTEIN"/>
    <property type="match status" value="1"/>
</dbReference>
<dbReference type="EMBL" id="BAAAPB010000005">
    <property type="protein sequence ID" value="GAA1975853.1"/>
    <property type="molecule type" value="Genomic_DNA"/>
</dbReference>
<proteinExistence type="predicted"/>
<dbReference type="PANTHER" id="PTHR36454">
    <property type="entry name" value="LMO2823 PROTEIN"/>
    <property type="match status" value="1"/>
</dbReference>
<dbReference type="Pfam" id="PF06245">
    <property type="entry name" value="DUF1015"/>
    <property type="match status" value="1"/>
</dbReference>
<dbReference type="Proteomes" id="UP001500571">
    <property type="component" value="Unassembled WGS sequence"/>
</dbReference>
<evidence type="ECO:0000313" key="1">
    <source>
        <dbReference type="EMBL" id="GAA1975853.1"/>
    </source>
</evidence>
<accession>A0ABP5D8K3</accession>
<dbReference type="InterPro" id="IPR008323">
    <property type="entry name" value="UCP033563"/>
</dbReference>
<gene>
    <name evidence="1" type="ORF">GCM10009798_41410</name>
</gene>
<organism evidence="1 2">
    <name type="scientific">Nocardioides panacihumi</name>
    <dbReference type="NCBI Taxonomy" id="400774"/>
    <lineage>
        <taxon>Bacteria</taxon>
        <taxon>Bacillati</taxon>
        <taxon>Actinomycetota</taxon>
        <taxon>Actinomycetes</taxon>
        <taxon>Propionibacteriales</taxon>
        <taxon>Nocardioidaceae</taxon>
        <taxon>Nocardioides</taxon>
    </lineage>
</organism>
<sequence>MDASDVVSPPYLAGPFSLDPFRAQLLQPSRIGDPASRRLFARPFRSVATRLQQWEDHGRISTDPHAALYLHEYTSGGHTVRGIVGTLELARRTTSRDDSVVLPHEGIHPAQADELADRMEEMHLNPAPILLVHNGSTRLRALVAAIDCEPPTRQFEDAGGQRHRLWAWRTSEEIETVRHELASVRALIADGHHRYAAYLRMQARRPGTAADSGLAMLVDHRDTPLHLRAIHRALAGVHLDDALTALQTLGIHAEFRPLATTAELDPAAVGLTDGRRWALAYLPPHPGTVVEFVHDVLLPALPRGPHGVSHHPDADDAVAAASRRHGTALLLPPPTFEQVLEAALAGRLLPEKATSFQPKPHVGVIMRSLSAG</sequence>
<name>A0ABP5D8K3_9ACTN</name>
<dbReference type="RefSeq" id="WP_344048203.1">
    <property type="nucleotide sequence ID" value="NZ_BAAAPB010000005.1"/>
</dbReference>
<reference evidence="2" key="1">
    <citation type="journal article" date="2019" name="Int. J. Syst. Evol. Microbiol.">
        <title>The Global Catalogue of Microorganisms (GCM) 10K type strain sequencing project: providing services to taxonomists for standard genome sequencing and annotation.</title>
        <authorList>
            <consortium name="The Broad Institute Genomics Platform"/>
            <consortium name="The Broad Institute Genome Sequencing Center for Infectious Disease"/>
            <person name="Wu L."/>
            <person name="Ma J."/>
        </authorList>
    </citation>
    <scope>NUCLEOTIDE SEQUENCE [LARGE SCALE GENOMIC DNA]</scope>
    <source>
        <strain evidence="2">JCM 15309</strain>
    </source>
</reference>
<keyword evidence="2" id="KW-1185">Reference proteome</keyword>
<evidence type="ECO:0000313" key="2">
    <source>
        <dbReference type="Proteomes" id="UP001500571"/>
    </source>
</evidence>
<comment type="caution">
    <text evidence="1">The sequence shown here is derived from an EMBL/GenBank/DDBJ whole genome shotgun (WGS) entry which is preliminary data.</text>
</comment>
<protein>
    <submittedName>
        <fullName evidence="1">DUF1015 domain-containing protein</fullName>
    </submittedName>
</protein>